<dbReference type="OrthoDB" id="10637892at2759"/>
<gene>
    <name evidence="1" type="ORF">ARMGADRAFT_1086480</name>
</gene>
<accession>A0A2H3DC36</accession>
<organism evidence="1 2">
    <name type="scientific">Armillaria gallica</name>
    <name type="common">Bulbous honey fungus</name>
    <name type="synonym">Armillaria bulbosa</name>
    <dbReference type="NCBI Taxonomy" id="47427"/>
    <lineage>
        <taxon>Eukaryota</taxon>
        <taxon>Fungi</taxon>
        <taxon>Dikarya</taxon>
        <taxon>Basidiomycota</taxon>
        <taxon>Agaricomycotina</taxon>
        <taxon>Agaricomycetes</taxon>
        <taxon>Agaricomycetidae</taxon>
        <taxon>Agaricales</taxon>
        <taxon>Marasmiineae</taxon>
        <taxon>Physalacriaceae</taxon>
        <taxon>Armillaria</taxon>
    </lineage>
</organism>
<dbReference type="InParanoid" id="A0A2H3DC36"/>
<evidence type="ECO:0000313" key="2">
    <source>
        <dbReference type="Proteomes" id="UP000217790"/>
    </source>
</evidence>
<proteinExistence type="predicted"/>
<name>A0A2H3DC36_ARMGA</name>
<dbReference type="Proteomes" id="UP000217790">
    <property type="component" value="Unassembled WGS sequence"/>
</dbReference>
<evidence type="ECO:0000313" key="1">
    <source>
        <dbReference type="EMBL" id="PBK86647.1"/>
    </source>
</evidence>
<protein>
    <submittedName>
        <fullName evidence="1">Uncharacterized protein</fullName>
    </submittedName>
</protein>
<keyword evidence="2" id="KW-1185">Reference proteome</keyword>
<sequence length="175" mass="19518">MYHYIAVVQDFLGKQESHYRGLPSSILQLSSPDIALIRISYLDVNHVKHCRLSSLPQSHVSLSVYKTLAFEGSAAALVVDAPLGGTWSCIILVASARERPQDSDVMNRLKVIADKHNVFVVIPGTRTAKKRMKEEQRYSSGLEDAAAVRKIAEERTRYDEAGMNMILTSTLELIM</sequence>
<dbReference type="EMBL" id="KZ293683">
    <property type="protein sequence ID" value="PBK86647.1"/>
    <property type="molecule type" value="Genomic_DNA"/>
</dbReference>
<reference evidence="2" key="1">
    <citation type="journal article" date="2017" name="Nat. Ecol. Evol.">
        <title>Genome expansion and lineage-specific genetic innovations in the forest pathogenic fungi Armillaria.</title>
        <authorList>
            <person name="Sipos G."/>
            <person name="Prasanna A.N."/>
            <person name="Walter M.C."/>
            <person name="O'Connor E."/>
            <person name="Balint B."/>
            <person name="Krizsan K."/>
            <person name="Kiss B."/>
            <person name="Hess J."/>
            <person name="Varga T."/>
            <person name="Slot J."/>
            <person name="Riley R."/>
            <person name="Boka B."/>
            <person name="Rigling D."/>
            <person name="Barry K."/>
            <person name="Lee J."/>
            <person name="Mihaltcheva S."/>
            <person name="LaButti K."/>
            <person name="Lipzen A."/>
            <person name="Waldron R."/>
            <person name="Moloney N.M."/>
            <person name="Sperisen C."/>
            <person name="Kredics L."/>
            <person name="Vagvoelgyi C."/>
            <person name="Patrignani A."/>
            <person name="Fitzpatrick D."/>
            <person name="Nagy I."/>
            <person name="Doyle S."/>
            <person name="Anderson J.B."/>
            <person name="Grigoriev I.V."/>
            <person name="Gueldener U."/>
            <person name="Muensterkoetter M."/>
            <person name="Nagy L.G."/>
        </authorList>
    </citation>
    <scope>NUCLEOTIDE SEQUENCE [LARGE SCALE GENOMIC DNA]</scope>
    <source>
        <strain evidence="2">Ar21-2</strain>
    </source>
</reference>
<dbReference type="AlphaFoldDB" id="A0A2H3DC36"/>